<feature type="domain" description="NERD" evidence="1">
    <location>
        <begin position="3"/>
        <end position="61"/>
    </location>
</feature>
<evidence type="ECO:0000259" key="1">
    <source>
        <dbReference type="Pfam" id="PF08378"/>
    </source>
</evidence>
<keyword evidence="3" id="KW-1185">Reference proteome</keyword>
<organism evidence="2 3">
    <name type="scientific">Cryomorpha ignava</name>
    <dbReference type="NCBI Taxonomy" id="101383"/>
    <lineage>
        <taxon>Bacteria</taxon>
        <taxon>Pseudomonadati</taxon>
        <taxon>Bacteroidota</taxon>
        <taxon>Flavobacteriia</taxon>
        <taxon>Flavobacteriales</taxon>
        <taxon>Cryomorphaceae</taxon>
        <taxon>Cryomorpha</taxon>
    </lineage>
</organism>
<reference evidence="2 3" key="1">
    <citation type="submission" date="2020-02" db="EMBL/GenBank/DDBJ databases">
        <title>Out from the shadows clarifying the taxonomy of the family Cryomorphaceae and related taxa by utilizing the GTDB taxonomic framework.</title>
        <authorList>
            <person name="Bowman J.P."/>
        </authorList>
    </citation>
    <scope>NUCLEOTIDE SEQUENCE [LARGE SCALE GENOMIC DNA]</scope>
    <source>
        <strain evidence="2 3">QSSC 1-22</strain>
    </source>
</reference>
<comment type="caution">
    <text evidence="2">The sequence shown here is derived from an EMBL/GenBank/DDBJ whole genome shotgun (WGS) entry which is preliminary data.</text>
</comment>
<proteinExistence type="predicted"/>
<dbReference type="Pfam" id="PF08378">
    <property type="entry name" value="NERD"/>
    <property type="match status" value="1"/>
</dbReference>
<dbReference type="AlphaFoldDB" id="A0A7K3WU68"/>
<gene>
    <name evidence="2" type="ORF">G3O08_17135</name>
</gene>
<dbReference type="EMBL" id="JAAGVY010000045">
    <property type="protein sequence ID" value="NEN25223.1"/>
    <property type="molecule type" value="Genomic_DNA"/>
</dbReference>
<name>A0A7K3WU68_9FLAO</name>
<accession>A0A7K3WU68</accession>
<sequence length="80" mass="9450">MKWSGWISGDGHRTTWTKVLNYGKVKYRFYNPIKQNNSHIKALKNLHSQFKTVPFYSVIVFYGDCELKEINYVPKGTYIT</sequence>
<dbReference type="InterPro" id="IPR011528">
    <property type="entry name" value="NERD"/>
</dbReference>
<evidence type="ECO:0000313" key="3">
    <source>
        <dbReference type="Proteomes" id="UP000486602"/>
    </source>
</evidence>
<dbReference type="Proteomes" id="UP000486602">
    <property type="component" value="Unassembled WGS sequence"/>
</dbReference>
<evidence type="ECO:0000313" key="2">
    <source>
        <dbReference type="EMBL" id="NEN25223.1"/>
    </source>
</evidence>
<dbReference type="RefSeq" id="WP_163286682.1">
    <property type="nucleotide sequence ID" value="NZ_JAAGVY010000045.1"/>
</dbReference>
<protein>
    <submittedName>
        <fullName evidence="2">NERD domain-containing protein</fullName>
    </submittedName>
</protein>